<dbReference type="EMBL" id="CP054564">
    <property type="protein sequence ID" value="QKQ37157.1"/>
    <property type="molecule type" value="Genomic_DNA"/>
</dbReference>
<dbReference type="PANTHER" id="PTHR22916:SF3">
    <property type="entry name" value="UDP-GLCNAC:BETAGAL BETA-1,3-N-ACETYLGLUCOSAMINYLTRANSFERASE-LIKE PROTEIN 1"/>
    <property type="match status" value="1"/>
</dbReference>
<name>A0A6N0IQZ3_ECOLX</name>
<protein>
    <submittedName>
        <fullName evidence="2">Glycosyltransferase</fullName>
    </submittedName>
</protein>
<dbReference type="InterPro" id="IPR001173">
    <property type="entry name" value="Glyco_trans_2-like"/>
</dbReference>
<dbReference type="Gene3D" id="3.90.550.10">
    <property type="entry name" value="Spore Coat Polysaccharide Biosynthesis Protein SpsA, Chain A"/>
    <property type="match status" value="1"/>
</dbReference>
<gene>
    <name evidence="2" type="ORF">HPE44_22445</name>
</gene>
<evidence type="ECO:0000259" key="1">
    <source>
        <dbReference type="Pfam" id="PF00535"/>
    </source>
</evidence>
<keyword evidence="2" id="KW-0808">Transferase</keyword>
<dbReference type="SUPFAM" id="SSF53448">
    <property type="entry name" value="Nucleotide-diphospho-sugar transferases"/>
    <property type="match status" value="1"/>
</dbReference>
<reference evidence="2" key="1">
    <citation type="submission" date="2020-05" db="EMBL/GenBank/DDBJ databases">
        <title>Title: F plasmids are the major carriers of antibiotic resistance genes in human-associated commensal E. coli.</title>
        <authorList>
            <person name="Stephens C."/>
            <person name="Arismendi T."/>
            <person name="Wright M."/>
            <person name="Hartman A."/>
            <person name="Gonzalez A."/>
            <person name="Gill M."/>
            <person name="Pandori M."/>
            <person name="Hess D."/>
        </authorList>
    </citation>
    <scope>NUCLEOTIDE SEQUENCE</scope>
    <source>
        <strain evidence="2">SCU-478</strain>
    </source>
</reference>
<dbReference type="InterPro" id="IPR029044">
    <property type="entry name" value="Nucleotide-diphossugar_trans"/>
</dbReference>
<organism evidence="2">
    <name type="scientific">Escherichia coli</name>
    <dbReference type="NCBI Taxonomy" id="562"/>
    <lineage>
        <taxon>Bacteria</taxon>
        <taxon>Pseudomonadati</taxon>
        <taxon>Pseudomonadota</taxon>
        <taxon>Gammaproteobacteria</taxon>
        <taxon>Enterobacterales</taxon>
        <taxon>Enterobacteriaceae</taxon>
        <taxon>Escherichia</taxon>
    </lineage>
</organism>
<dbReference type="CDD" id="cd06433">
    <property type="entry name" value="GT_2_WfgS_like"/>
    <property type="match status" value="1"/>
</dbReference>
<dbReference type="PANTHER" id="PTHR22916">
    <property type="entry name" value="GLYCOSYLTRANSFERASE"/>
    <property type="match status" value="1"/>
</dbReference>
<evidence type="ECO:0000313" key="2">
    <source>
        <dbReference type="EMBL" id="QKQ37157.1"/>
    </source>
</evidence>
<dbReference type="AlphaFoldDB" id="A0A6N0IQZ3"/>
<accession>A0A6N0IQZ3</accession>
<dbReference type="Pfam" id="PF00535">
    <property type="entry name" value="Glycos_transf_2"/>
    <property type="match status" value="1"/>
</dbReference>
<feature type="domain" description="Glycosyltransferase 2-like" evidence="1">
    <location>
        <begin position="4"/>
        <end position="132"/>
    </location>
</feature>
<dbReference type="GO" id="GO:0016758">
    <property type="term" value="F:hexosyltransferase activity"/>
    <property type="evidence" value="ECO:0007669"/>
    <property type="project" value="UniProtKB-ARBA"/>
</dbReference>
<sequence length="254" mass="28908">MRISIITATYNSEKTLLDTLLSLEKQTHPDIEYIVVDGASKDNTIKLIKSNCTKVSKIICEPDKGIYDALNKGIQAASGDVIGFLHSDDLFAYDDAIADIAKTFESTGCDAIYGDLEYVAQNDTTKRIRLWKSGSFSRFKMKVGWMPPHPSFYMKRECYSQFGSFSLDYRISADYDSLLRYILKQRISIAYLPKVLVKMRVGGISNRSVSSMVKKSMEDIRIMKQNGIIWPLALAYKIYHKLPQFIKSNHHVKC</sequence>
<proteinExistence type="predicted"/>